<dbReference type="NCBIfam" id="NF001221">
    <property type="entry name" value="PRK00197.1"/>
    <property type="match status" value="1"/>
</dbReference>
<keyword evidence="5" id="KW-0521">NADP</keyword>
<proteinExistence type="inferred from homology"/>
<dbReference type="PROSITE" id="PS01223">
    <property type="entry name" value="PROA"/>
    <property type="match status" value="1"/>
</dbReference>
<evidence type="ECO:0000256" key="10">
    <source>
        <dbReference type="ARBA" id="ARBA00075718"/>
    </source>
</evidence>
<dbReference type="GO" id="GO:0008652">
    <property type="term" value="P:amino acid biosynthetic process"/>
    <property type="evidence" value="ECO:0007669"/>
    <property type="project" value="UniProtKB-KW"/>
</dbReference>
<dbReference type="EC" id="1.2.1.41" evidence="2"/>
<dbReference type="Gene3D" id="3.40.309.10">
    <property type="entry name" value="Aldehyde Dehydrogenase, Chain A, domain 2"/>
    <property type="match status" value="1"/>
</dbReference>
<dbReference type="PANTHER" id="PTHR11063">
    <property type="entry name" value="GLUTAMATE SEMIALDEHYDE DEHYDROGENASE"/>
    <property type="match status" value="1"/>
</dbReference>
<dbReference type="FunFam" id="3.40.309.10:FF:000006">
    <property type="entry name" value="Gamma-glutamyl phosphate reductase"/>
    <property type="match status" value="1"/>
</dbReference>
<dbReference type="AlphaFoldDB" id="A0AAD4L8A0"/>
<dbReference type="GO" id="GO:0004350">
    <property type="term" value="F:glutamate-5-semialdehyde dehydrogenase activity"/>
    <property type="evidence" value="ECO:0007669"/>
    <property type="project" value="UniProtKB-EC"/>
</dbReference>
<evidence type="ECO:0000256" key="2">
    <source>
        <dbReference type="ARBA" id="ARBA00013002"/>
    </source>
</evidence>
<evidence type="ECO:0000256" key="7">
    <source>
        <dbReference type="ARBA" id="ARBA00049024"/>
    </source>
</evidence>
<dbReference type="InterPro" id="IPR020593">
    <property type="entry name" value="G-glutamylP_reductase_CS"/>
</dbReference>
<gene>
    <name evidence="13" type="ORF">EDB92DRAFT_2094035</name>
</gene>
<dbReference type="InterPro" id="IPR016163">
    <property type="entry name" value="Ald_DH_C"/>
</dbReference>
<sequence length="457" mass="48445">MSTTSTETETVAKTARAAFEASQLIDSAERTRALHEIRKELEANKDSILQANGEDMTHAEVEAAAGRLARSLVKRLDLRTGDKWDAMLQGVSDIAALPDPTGAISYARELHDGLELYRVSCPIGVLLVIFEARPEVVVNVAALALKSGNAVILKGGRESARTAAALARAIQTALARTTLPSAFVQAVETRAEVAALLAQDRYIDLVIPRGSNALVRAIQHSTRIPVMGHADGLCAIYLDAGADREKALRVVLDAKVDYPAACNAVETLLVHERLLGTIWPDVARTLLAADVRLLCDGPTLSALGPSTAANFATHVSPATPDAYTTEHLSLTLAVRAVPSLCAAIAHINAHGSHHTDCIVTESAEAGRTFVRGVDSAGVFVNASTRFADGFRYGFGAEVGISTGRIHARGPVGLEGLVTYKYVLRSQGADGHIVGEFGSGQGKRQYTHQPIDAAELPF</sequence>
<name>A0AAD4L8A0_9AGAM</name>
<dbReference type="InterPro" id="IPR016161">
    <property type="entry name" value="Ald_DH/histidinol_DH"/>
</dbReference>
<feature type="domain" description="Aldehyde dehydrogenase" evidence="12">
    <location>
        <begin position="4"/>
        <end position="278"/>
    </location>
</feature>
<evidence type="ECO:0000256" key="6">
    <source>
        <dbReference type="ARBA" id="ARBA00023002"/>
    </source>
</evidence>
<evidence type="ECO:0000256" key="1">
    <source>
        <dbReference type="ARBA" id="ARBA00004985"/>
    </source>
</evidence>
<evidence type="ECO:0000313" key="13">
    <source>
        <dbReference type="EMBL" id="KAH8981316.1"/>
    </source>
</evidence>
<dbReference type="PIRSF" id="PIRSF000151">
    <property type="entry name" value="GPR"/>
    <property type="match status" value="1"/>
</dbReference>
<comment type="catalytic activity">
    <reaction evidence="7">
        <text>L-glutamate 5-semialdehyde + phosphate + NADP(+) = L-glutamyl 5-phosphate + NADPH + H(+)</text>
        <dbReference type="Rhea" id="RHEA:19541"/>
        <dbReference type="ChEBI" id="CHEBI:15378"/>
        <dbReference type="ChEBI" id="CHEBI:43474"/>
        <dbReference type="ChEBI" id="CHEBI:57783"/>
        <dbReference type="ChEBI" id="CHEBI:58066"/>
        <dbReference type="ChEBI" id="CHEBI:58274"/>
        <dbReference type="ChEBI" id="CHEBI:58349"/>
        <dbReference type="EC" id="1.2.1.41"/>
    </reaction>
</comment>
<comment type="function">
    <text evidence="8">Catalyzes the NADPH dependent reduction of L-gamma-glutamyl 5-phosphate into L-glutamate 5-semialdehyde and phosphate. The product spontaneously undergoes cyclization to form 1-pyrroline-5-carboxylate.</text>
</comment>
<dbReference type="PANTHER" id="PTHR11063:SF8">
    <property type="entry name" value="DELTA-1-PYRROLINE-5-CARBOXYLATE SYNTHASE"/>
    <property type="match status" value="1"/>
</dbReference>
<keyword evidence="3" id="KW-0028">Amino-acid biosynthesis</keyword>
<evidence type="ECO:0000256" key="5">
    <source>
        <dbReference type="ARBA" id="ARBA00022857"/>
    </source>
</evidence>
<accession>A0AAD4L8A0</accession>
<comment type="pathway">
    <text evidence="1">Amino-acid biosynthesis; L-proline biosynthesis; L-glutamate 5-semialdehyde from L-glutamate: step 2/2.</text>
</comment>
<evidence type="ECO:0000256" key="11">
    <source>
        <dbReference type="ARBA" id="ARBA00077451"/>
    </source>
</evidence>
<dbReference type="CDD" id="cd07079">
    <property type="entry name" value="ALDH_F18-19_ProA-GPR"/>
    <property type="match status" value="1"/>
</dbReference>
<evidence type="ECO:0000256" key="3">
    <source>
        <dbReference type="ARBA" id="ARBA00022605"/>
    </source>
</evidence>
<keyword evidence="14" id="KW-1185">Reference proteome</keyword>
<evidence type="ECO:0000313" key="14">
    <source>
        <dbReference type="Proteomes" id="UP001201163"/>
    </source>
</evidence>
<dbReference type="GO" id="GO:0050661">
    <property type="term" value="F:NADP binding"/>
    <property type="evidence" value="ECO:0007669"/>
    <property type="project" value="InterPro"/>
</dbReference>
<comment type="caution">
    <text evidence="13">The sequence shown here is derived from an EMBL/GenBank/DDBJ whole genome shotgun (WGS) entry which is preliminary data.</text>
</comment>
<organism evidence="13 14">
    <name type="scientific">Lactarius akahatsu</name>
    <dbReference type="NCBI Taxonomy" id="416441"/>
    <lineage>
        <taxon>Eukaryota</taxon>
        <taxon>Fungi</taxon>
        <taxon>Dikarya</taxon>
        <taxon>Basidiomycota</taxon>
        <taxon>Agaricomycotina</taxon>
        <taxon>Agaricomycetes</taxon>
        <taxon>Russulales</taxon>
        <taxon>Russulaceae</taxon>
        <taxon>Lactarius</taxon>
    </lineage>
</organism>
<dbReference type="Proteomes" id="UP001201163">
    <property type="component" value="Unassembled WGS sequence"/>
</dbReference>
<dbReference type="InterPro" id="IPR012134">
    <property type="entry name" value="Glu-5-SA_DH"/>
</dbReference>
<dbReference type="InterPro" id="IPR015590">
    <property type="entry name" value="Aldehyde_DH_dom"/>
</dbReference>
<evidence type="ECO:0000256" key="9">
    <source>
        <dbReference type="ARBA" id="ARBA00060997"/>
    </source>
</evidence>
<dbReference type="InterPro" id="IPR000965">
    <property type="entry name" value="GPR_dom"/>
</dbReference>
<keyword evidence="4" id="KW-0641">Proline biosynthesis</keyword>
<comment type="similarity">
    <text evidence="9">Belongs to the gamma-glutamyl phosphate reductase family.</text>
</comment>
<dbReference type="NCBIfam" id="TIGR00407">
    <property type="entry name" value="proA"/>
    <property type="match status" value="1"/>
</dbReference>
<keyword evidence="6" id="KW-0560">Oxidoreductase</keyword>
<dbReference type="Gene3D" id="3.40.605.10">
    <property type="entry name" value="Aldehyde Dehydrogenase, Chain A, domain 1"/>
    <property type="match status" value="1"/>
</dbReference>
<dbReference type="HAMAP" id="MF_00412">
    <property type="entry name" value="ProA"/>
    <property type="match status" value="1"/>
</dbReference>
<evidence type="ECO:0000256" key="8">
    <source>
        <dbReference type="ARBA" id="ARBA00059423"/>
    </source>
</evidence>
<reference evidence="13" key="1">
    <citation type="submission" date="2022-01" db="EMBL/GenBank/DDBJ databases">
        <title>Comparative genomics reveals a dynamic genome evolution in the ectomycorrhizal milk-cap (Lactarius) mushrooms.</title>
        <authorList>
            <consortium name="DOE Joint Genome Institute"/>
            <person name="Lebreton A."/>
            <person name="Tang N."/>
            <person name="Kuo A."/>
            <person name="LaButti K."/>
            <person name="Drula E."/>
            <person name="Barry K."/>
            <person name="Clum A."/>
            <person name="Lipzen A."/>
            <person name="Mousain D."/>
            <person name="Ng V."/>
            <person name="Wang R."/>
            <person name="Wang X."/>
            <person name="Dai Y."/>
            <person name="Henrissat B."/>
            <person name="Grigoriev I.V."/>
            <person name="Guerin-Laguette A."/>
            <person name="Yu F."/>
            <person name="Martin F.M."/>
        </authorList>
    </citation>
    <scope>NUCLEOTIDE SEQUENCE</scope>
    <source>
        <strain evidence="13">QP</strain>
    </source>
</reference>
<protein>
    <recommendedName>
        <fullName evidence="2">glutamate-5-semialdehyde dehydrogenase</fullName>
        <ecNumber evidence="2">1.2.1.41</ecNumber>
    </recommendedName>
    <alternativeName>
        <fullName evidence="11">Glutamate-5-semialdehyde dehydrogenase</fullName>
    </alternativeName>
    <alternativeName>
        <fullName evidence="10">Glutamyl-gamma-semialdehyde dehydrogenase</fullName>
    </alternativeName>
</protein>
<evidence type="ECO:0000256" key="4">
    <source>
        <dbReference type="ARBA" id="ARBA00022650"/>
    </source>
</evidence>
<dbReference type="Pfam" id="PF00171">
    <property type="entry name" value="Aldedh"/>
    <property type="match status" value="1"/>
</dbReference>
<dbReference type="SUPFAM" id="SSF53720">
    <property type="entry name" value="ALDH-like"/>
    <property type="match status" value="1"/>
</dbReference>
<dbReference type="EMBL" id="JAKELL010000118">
    <property type="protein sequence ID" value="KAH8981316.1"/>
    <property type="molecule type" value="Genomic_DNA"/>
</dbReference>
<dbReference type="InterPro" id="IPR016162">
    <property type="entry name" value="Ald_DH_N"/>
</dbReference>
<evidence type="ECO:0000259" key="12">
    <source>
        <dbReference type="Pfam" id="PF00171"/>
    </source>
</evidence>